<evidence type="ECO:0000256" key="4">
    <source>
        <dbReference type="ARBA" id="ARBA00013346"/>
    </source>
</evidence>
<protein>
    <recommendedName>
        <fullName evidence="4">Protein-L-isoaspartate O-methyltransferase</fullName>
        <ecNumber evidence="3">2.1.1.77</ecNumber>
    </recommendedName>
    <alternativeName>
        <fullName evidence="11">L-isoaspartyl protein carboxyl methyltransferase</fullName>
    </alternativeName>
    <alternativeName>
        <fullName evidence="9">Protein L-isoaspartyl methyltransferase</fullName>
    </alternativeName>
    <alternativeName>
        <fullName evidence="10">Protein-beta-aspartate methyltransferase</fullName>
    </alternativeName>
</protein>
<evidence type="ECO:0000256" key="10">
    <source>
        <dbReference type="ARBA" id="ARBA00031323"/>
    </source>
</evidence>
<keyword evidence="7" id="KW-0808">Transferase</keyword>
<keyword evidence="6" id="KW-0489">Methyltransferase</keyword>
<evidence type="ECO:0000256" key="2">
    <source>
        <dbReference type="ARBA" id="ARBA00005369"/>
    </source>
</evidence>
<evidence type="ECO:0000256" key="9">
    <source>
        <dbReference type="ARBA" id="ARBA00030757"/>
    </source>
</evidence>
<evidence type="ECO:0000256" key="6">
    <source>
        <dbReference type="ARBA" id="ARBA00022603"/>
    </source>
</evidence>
<comment type="caution">
    <text evidence="12">The sequence shown here is derived from an EMBL/GenBank/DDBJ whole genome shotgun (WGS) entry which is preliminary data.</text>
</comment>
<evidence type="ECO:0000313" key="12">
    <source>
        <dbReference type="EMBL" id="MFC4336050.1"/>
    </source>
</evidence>
<name>A0ABV8U0V8_9ACTN</name>
<dbReference type="CDD" id="cd02440">
    <property type="entry name" value="AdoMet_MTases"/>
    <property type="match status" value="1"/>
</dbReference>
<dbReference type="InterPro" id="IPR000682">
    <property type="entry name" value="PCMT"/>
</dbReference>
<sequence length="381" mass="41748">MTIEWKPLAARLSGQLRALGSIQTEEWAGAFASVPRHLFVPRYWALNEFNAPSALIDGANPDQATTWLEAVYSNQFLLTQWAYEGDIRTATSSASLPSLVAGMLEHCEIKPNDRVLEIGTGSGYNTALLCAVVSGENVTTVDVDGLLVAEAESRLAQLGYFPNCMTGDGAGGVASHAPYDVILSTCAAARIPEAWIDQVKPGGRIVSPFTYSGVLVKAVKDQDGMVSGQFCPEPMYFMPMRPSVQDRTTATVPMPNHLDAPVTGSMPTQIPIEAWDDINWRLWLSLFLPDSQVAMSLTEDADPRPTGVIVYTDADRADCDADTGIASYGRDRLWHTVEAAWSLWQSYDQPDRTRLGITAIPGERQWVWLDQPDSALNWDIH</sequence>
<evidence type="ECO:0000256" key="1">
    <source>
        <dbReference type="ARBA" id="ARBA00004496"/>
    </source>
</evidence>
<gene>
    <name evidence="12" type="ORF">ACFPET_12625</name>
</gene>
<dbReference type="PROSITE" id="PS01279">
    <property type="entry name" value="PCMT"/>
    <property type="match status" value="1"/>
</dbReference>
<evidence type="ECO:0000256" key="5">
    <source>
        <dbReference type="ARBA" id="ARBA00022490"/>
    </source>
</evidence>
<evidence type="ECO:0000256" key="11">
    <source>
        <dbReference type="ARBA" id="ARBA00031350"/>
    </source>
</evidence>
<dbReference type="PANTHER" id="PTHR11579:SF0">
    <property type="entry name" value="PROTEIN-L-ISOASPARTATE(D-ASPARTATE) O-METHYLTRANSFERASE"/>
    <property type="match status" value="1"/>
</dbReference>
<evidence type="ECO:0000256" key="8">
    <source>
        <dbReference type="ARBA" id="ARBA00022691"/>
    </source>
</evidence>
<evidence type="ECO:0000256" key="3">
    <source>
        <dbReference type="ARBA" id="ARBA00011890"/>
    </source>
</evidence>
<dbReference type="PANTHER" id="PTHR11579">
    <property type="entry name" value="PROTEIN-L-ISOASPARTATE O-METHYLTRANSFERASE"/>
    <property type="match status" value="1"/>
</dbReference>
<comment type="subcellular location">
    <subcellularLocation>
        <location evidence="1">Cytoplasm</location>
    </subcellularLocation>
</comment>
<dbReference type="Proteomes" id="UP001595823">
    <property type="component" value="Unassembled WGS sequence"/>
</dbReference>
<dbReference type="Gene3D" id="3.40.50.150">
    <property type="entry name" value="Vaccinia Virus protein VP39"/>
    <property type="match status" value="1"/>
</dbReference>
<keyword evidence="13" id="KW-1185">Reference proteome</keyword>
<comment type="similarity">
    <text evidence="2">Belongs to the methyltransferase superfamily. L-isoaspartyl/D-aspartyl protein methyltransferase family.</text>
</comment>
<dbReference type="RefSeq" id="WP_380621497.1">
    <property type="nucleotide sequence ID" value="NZ_JBHSDK010000015.1"/>
</dbReference>
<evidence type="ECO:0000256" key="7">
    <source>
        <dbReference type="ARBA" id="ARBA00022679"/>
    </source>
</evidence>
<accession>A0ABV8U0V8</accession>
<keyword evidence="5" id="KW-0963">Cytoplasm</keyword>
<keyword evidence="8" id="KW-0949">S-adenosyl-L-methionine</keyword>
<reference evidence="13" key="1">
    <citation type="journal article" date="2019" name="Int. J. Syst. Evol. Microbiol.">
        <title>The Global Catalogue of Microorganisms (GCM) 10K type strain sequencing project: providing services to taxonomists for standard genome sequencing and annotation.</title>
        <authorList>
            <consortium name="The Broad Institute Genomics Platform"/>
            <consortium name="The Broad Institute Genome Sequencing Center for Infectious Disease"/>
            <person name="Wu L."/>
            <person name="Ma J."/>
        </authorList>
    </citation>
    <scope>NUCLEOTIDE SEQUENCE [LARGE SCALE GENOMIC DNA]</scope>
    <source>
        <strain evidence="13">IBRC-M 10908</strain>
    </source>
</reference>
<dbReference type="EMBL" id="JBHSDK010000015">
    <property type="protein sequence ID" value="MFC4336050.1"/>
    <property type="molecule type" value="Genomic_DNA"/>
</dbReference>
<organism evidence="12 13">
    <name type="scientific">Salininema proteolyticum</name>
    <dbReference type="NCBI Taxonomy" id="1607685"/>
    <lineage>
        <taxon>Bacteria</taxon>
        <taxon>Bacillati</taxon>
        <taxon>Actinomycetota</taxon>
        <taxon>Actinomycetes</taxon>
        <taxon>Glycomycetales</taxon>
        <taxon>Glycomycetaceae</taxon>
        <taxon>Salininema</taxon>
    </lineage>
</organism>
<proteinExistence type="inferred from homology"/>
<dbReference type="SUPFAM" id="SSF53335">
    <property type="entry name" value="S-adenosyl-L-methionine-dependent methyltransferases"/>
    <property type="match status" value="1"/>
</dbReference>
<dbReference type="InterPro" id="IPR029063">
    <property type="entry name" value="SAM-dependent_MTases_sf"/>
</dbReference>
<dbReference type="Pfam" id="PF01135">
    <property type="entry name" value="PCMT"/>
    <property type="match status" value="1"/>
</dbReference>
<evidence type="ECO:0000313" key="13">
    <source>
        <dbReference type="Proteomes" id="UP001595823"/>
    </source>
</evidence>
<dbReference type="EC" id="2.1.1.77" evidence="3"/>